<dbReference type="AlphaFoldDB" id="A0A9P5LDH4"/>
<dbReference type="Pfam" id="PF07426">
    <property type="entry name" value="Dynactin_p22"/>
    <property type="match status" value="1"/>
</dbReference>
<dbReference type="OrthoDB" id="5403729at2759"/>
<name>A0A9P5LDH4_9HYPO</name>
<dbReference type="GO" id="GO:0005869">
    <property type="term" value="C:dynactin complex"/>
    <property type="evidence" value="ECO:0007669"/>
    <property type="project" value="InterPro"/>
</dbReference>
<reference evidence="2" key="1">
    <citation type="submission" date="2020-03" db="EMBL/GenBank/DDBJ databases">
        <title>Draft Genome Sequence of Cylindrodendrum hubeiense.</title>
        <authorList>
            <person name="Buettner E."/>
            <person name="Kellner H."/>
        </authorList>
    </citation>
    <scope>NUCLEOTIDE SEQUENCE</scope>
    <source>
        <strain evidence="2">IHI 201604</strain>
    </source>
</reference>
<evidence type="ECO:0000313" key="3">
    <source>
        <dbReference type="Proteomes" id="UP000722485"/>
    </source>
</evidence>
<organism evidence="2 3">
    <name type="scientific">Cylindrodendrum hubeiense</name>
    <dbReference type="NCBI Taxonomy" id="595255"/>
    <lineage>
        <taxon>Eukaryota</taxon>
        <taxon>Fungi</taxon>
        <taxon>Dikarya</taxon>
        <taxon>Ascomycota</taxon>
        <taxon>Pezizomycotina</taxon>
        <taxon>Sordariomycetes</taxon>
        <taxon>Hypocreomycetidae</taxon>
        <taxon>Hypocreales</taxon>
        <taxon>Nectriaceae</taxon>
        <taxon>Cylindrodendrum</taxon>
    </lineage>
</organism>
<dbReference type="Proteomes" id="UP000722485">
    <property type="component" value="Unassembled WGS sequence"/>
</dbReference>
<evidence type="ECO:0000256" key="1">
    <source>
        <dbReference type="SAM" id="Coils"/>
    </source>
</evidence>
<comment type="caution">
    <text evidence="2">The sequence shown here is derived from an EMBL/GenBank/DDBJ whole genome shotgun (WGS) entry which is preliminary data.</text>
</comment>
<keyword evidence="3" id="KW-1185">Reference proteome</keyword>
<proteinExistence type="predicted"/>
<dbReference type="InterPro" id="IPR009991">
    <property type="entry name" value="DCTN3"/>
</dbReference>
<feature type="coiled-coil region" evidence="1">
    <location>
        <begin position="319"/>
        <end position="346"/>
    </location>
</feature>
<protein>
    <submittedName>
        <fullName evidence="2">Uncharacterized protein</fullName>
    </submittedName>
</protein>
<dbReference type="EMBL" id="JAANBB010000196">
    <property type="protein sequence ID" value="KAF7546872.1"/>
    <property type="molecule type" value="Genomic_DNA"/>
</dbReference>
<keyword evidence="1" id="KW-0175">Coiled coil</keyword>
<accession>A0A9P5LDH4</accession>
<evidence type="ECO:0000313" key="2">
    <source>
        <dbReference type="EMBL" id="KAF7546872.1"/>
    </source>
</evidence>
<dbReference type="GO" id="GO:0061640">
    <property type="term" value="P:cytoskeleton-dependent cytokinesis"/>
    <property type="evidence" value="ECO:0007669"/>
    <property type="project" value="InterPro"/>
</dbReference>
<sequence length="346" mass="38003">MSSWRANQSATAVRSLGEAAIAPGEPAGTIATGYRRLAGYYRRPALVACNKSVHTTLQAHAVRDCAARDQRPHHPCQCPSFICDNPPWLHSSRSLVHDIDKLPDPPAPALAARLSRNLGIFVIQSVGQSNPPFDRPTATHAATNVAAMDQTTLSTLDLLESRLMRVEHLLYGQTVSPSLAQDYSAVEKIGDLEKRFSILTSKIRVYGELLRIYKSHPDFFHTADPSDPPSQLSIDAVQSIVLASASSFPSTLSSLTAIKDSPIPDPAESTTLIVLGDRMKAIEATQVAQVAEMADLRRRSERIIRSWYESGVLNNSSVMADLESRVELAERQVRRAERELDEEDDL</sequence>
<gene>
    <name evidence="2" type="ORF">G7Z17_g8129</name>
</gene>